<protein>
    <submittedName>
        <fullName evidence="2">Uncharacterized protein</fullName>
    </submittedName>
</protein>
<keyword evidence="3" id="KW-1185">Reference proteome</keyword>
<evidence type="ECO:0000256" key="1">
    <source>
        <dbReference type="SAM" id="MobiDB-lite"/>
    </source>
</evidence>
<name>A0AAD6ZGM1_9AGAR</name>
<feature type="region of interest" description="Disordered" evidence="1">
    <location>
        <begin position="40"/>
        <end position="96"/>
    </location>
</feature>
<sequence length="96" mass="10387">MQGDGSWSLVILPSLTYGMVATRPVTESVSKLRLAEGSELDATRHVRREPMGETPALGAGRSSGAISDSGLSVEGMSVEDRDGRDERRRGRETRIQ</sequence>
<gene>
    <name evidence="2" type="ORF">DFH08DRAFT_889274</name>
</gene>
<dbReference type="Proteomes" id="UP001218218">
    <property type="component" value="Unassembled WGS sequence"/>
</dbReference>
<proteinExistence type="predicted"/>
<dbReference type="AlphaFoldDB" id="A0AAD6ZGM1"/>
<evidence type="ECO:0000313" key="3">
    <source>
        <dbReference type="Proteomes" id="UP001218218"/>
    </source>
</evidence>
<evidence type="ECO:0000313" key="2">
    <source>
        <dbReference type="EMBL" id="KAJ7321668.1"/>
    </source>
</evidence>
<feature type="compositionally biased region" description="Basic and acidic residues" evidence="1">
    <location>
        <begin position="40"/>
        <end position="51"/>
    </location>
</feature>
<organism evidence="2 3">
    <name type="scientific">Mycena albidolilacea</name>
    <dbReference type="NCBI Taxonomy" id="1033008"/>
    <lineage>
        <taxon>Eukaryota</taxon>
        <taxon>Fungi</taxon>
        <taxon>Dikarya</taxon>
        <taxon>Basidiomycota</taxon>
        <taxon>Agaricomycotina</taxon>
        <taxon>Agaricomycetes</taxon>
        <taxon>Agaricomycetidae</taxon>
        <taxon>Agaricales</taxon>
        <taxon>Marasmiineae</taxon>
        <taxon>Mycenaceae</taxon>
        <taxon>Mycena</taxon>
    </lineage>
</organism>
<comment type="caution">
    <text evidence="2">The sequence shown here is derived from an EMBL/GenBank/DDBJ whole genome shotgun (WGS) entry which is preliminary data.</text>
</comment>
<accession>A0AAD6ZGM1</accession>
<reference evidence="2" key="1">
    <citation type="submission" date="2023-03" db="EMBL/GenBank/DDBJ databases">
        <title>Massive genome expansion in bonnet fungi (Mycena s.s.) driven by repeated elements and novel gene families across ecological guilds.</title>
        <authorList>
            <consortium name="Lawrence Berkeley National Laboratory"/>
            <person name="Harder C.B."/>
            <person name="Miyauchi S."/>
            <person name="Viragh M."/>
            <person name="Kuo A."/>
            <person name="Thoen E."/>
            <person name="Andreopoulos B."/>
            <person name="Lu D."/>
            <person name="Skrede I."/>
            <person name="Drula E."/>
            <person name="Henrissat B."/>
            <person name="Morin E."/>
            <person name="Kohler A."/>
            <person name="Barry K."/>
            <person name="LaButti K."/>
            <person name="Morin E."/>
            <person name="Salamov A."/>
            <person name="Lipzen A."/>
            <person name="Mereny Z."/>
            <person name="Hegedus B."/>
            <person name="Baldrian P."/>
            <person name="Stursova M."/>
            <person name="Weitz H."/>
            <person name="Taylor A."/>
            <person name="Grigoriev I.V."/>
            <person name="Nagy L.G."/>
            <person name="Martin F."/>
            <person name="Kauserud H."/>
        </authorList>
    </citation>
    <scope>NUCLEOTIDE SEQUENCE</scope>
    <source>
        <strain evidence="2">CBHHK002</strain>
    </source>
</reference>
<feature type="compositionally biased region" description="Basic and acidic residues" evidence="1">
    <location>
        <begin position="78"/>
        <end position="96"/>
    </location>
</feature>
<dbReference type="EMBL" id="JARIHO010000050">
    <property type="protein sequence ID" value="KAJ7321668.1"/>
    <property type="molecule type" value="Genomic_DNA"/>
</dbReference>